<gene>
    <name evidence="2" type="ORF">FFLO_04917</name>
</gene>
<evidence type="ECO:0008006" key="4">
    <source>
        <dbReference type="Google" id="ProtNLM"/>
    </source>
</evidence>
<dbReference type="Proteomes" id="UP000812966">
    <property type="component" value="Unassembled WGS sequence"/>
</dbReference>
<protein>
    <recommendedName>
        <fullName evidence="4">Myb-like domain-containing protein</fullName>
    </recommendedName>
</protein>
<reference evidence="2" key="1">
    <citation type="submission" date="2020-04" db="EMBL/GenBank/DDBJ databases">
        <title>Analysis of mating type loci in Filobasidium floriforme.</title>
        <authorList>
            <person name="Nowrousian M."/>
        </authorList>
    </citation>
    <scope>NUCLEOTIDE SEQUENCE</scope>
    <source>
        <strain evidence="2">CBS 6242</strain>
    </source>
</reference>
<evidence type="ECO:0000313" key="3">
    <source>
        <dbReference type="Proteomes" id="UP000812966"/>
    </source>
</evidence>
<dbReference type="AlphaFoldDB" id="A0A8K0NNS4"/>
<organism evidence="2 3">
    <name type="scientific">Filobasidium floriforme</name>
    <dbReference type="NCBI Taxonomy" id="5210"/>
    <lineage>
        <taxon>Eukaryota</taxon>
        <taxon>Fungi</taxon>
        <taxon>Dikarya</taxon>
        <taxon>Basidiomycota</taxon>
        <taxon>Agaricomycotina</taxon>
        <taxon>Tremellomycetes</taxon>
        <taxon>Filobasidiales</taxon>
        <taxon>Filobasidiaceae</taxon>
        <taxon>Filobasidium</taxon>
    </lineage>
</organism>
<keyword evidence="3" id="KW-1185">Reference proteome</keyword>
<accession>A0A8K0NNS4</accession>
<dbReference type="EMBL" id="JABELV010000113">
    <property type="protein sequence ID" value="KAG7530615.1"/>
    <property type="molecule type" value="Genomic_DNA"/>
</dbReference>
<evidence type="ECO:0000313" key="2">
    <source>
        <dbReference type="EMBL" id="KAG7530615.1"/>
    </source>
</evidence>
<proteinExistence type="predicted"/>
<comment type="caution">
    <text evidence="2">The sequence shown here is derived from an EMBL/GenBank/DDBJ whole genome shotgun (WGS) entry which is preliminary data.</text>
</comment>
<sequence>MDKKIINHILSISDINLRYNWPELVKNEFPDLTTKQLKSRWDNKLKNAMFPPEVMKMNKEAKGGKAGAAKGDAEAEADE</sequence>
<feature type="region of interest" description="Disordered" evidence="1">
    <location>
        <begin position="56"/>
        <end position="79"/>
    </location>
</feature>
<name>A0A8K0NNS4_9TREE</name>
<evidence type="ECO:0000256" key="1">
    <source>
        <dbReference type="SAM" id="MobiDB-lite"/>
    </source>
</evidence>